<keyword evidence="3" id="KW-1185">Reference proteome</keyword>
<dbReference type="EMBL" id="FMCQ01000002">
    <property type="protein sequence ID" value="SCE76796.1"/>
    <property type="molecule type" value="Genomic_DNA"/>
</dbReference>
<feature type="region of interest" description="Disordered" evidence="1">
    <location>
        <begin position="377"/>
        <end position="485"/>
    </location>
</feature>
<reference evidence="2 3" key="1">
    <citation type="submission" date="2016-06" db="EMBL/GenBank/DDBJ databases">
        <authorList>
            <person name="Varghese N."/>
            <person name="Submissions Spin"/>
        </authorList>
    </citation>
    <scope>NUCLEOTIDE SEQUENCE [LARGE SCALE GENOMIC DNA]</scope>
    <source>
        <strain evidence="2 3">DSM 45142</strain>
    </source>
</reference>
<feature type="region of interest" description="Disordered" evidence="1">
    <location>
        <begin position="113"/>
        <end position="142"/>
    </location>
</feature>
<feature type="compositionally biased region" description="Pro residues" evidence="1">
    <location>
        <begin position="436"/>
        <end position="445"/>
    </location>
</feature>
<accession>A0ABY0KIH2</accession>
<feature type="compositionally biased region" description="Low complexity" evidence="1">
    <location>
        <begin position="263"/>
        <end position="291"/>
    </location>
</feature>
<name>A0ABY0KIH2_9ACTN</name>
<feature type="region of interest" description="Disordered" evidence="1">
    <location>
        <begin position="255"/>
        <end position="330"/>
    </location>
</feature>
<feature type="region of interest" description="Disordered" evidence="1">
    <location>
        <begin position="1"/>
        <end position="98"/>
    </location>
</feature>
<proteinExistence type="predicted"/>
<feature type="region of interest" description="Disordered" evidence="1">
    <location>
        <begin position="342"/>
        <end position="363"/>
    </location>
</feature>
<organism evidence="2 3">
    <name type="scientific">Micromonospora tulbaghiae</name>
    <dbReference type="NCBI Taxonomy" id="479978"/>
    <lineage>
        <taxon>Bacteria</taxon>
        <taxon>Bacillati</taxon>
        <taxon>Actinomycetota</taxon>
        <taxon>Actinomycetes</taxon>
        <taxon>Micromonosporales</taxon>
        <taxon>Micromonosporaceae</taxon>
        <taxon>Micromonospora</taxon>
    </lineage>
</organism>
<comment type="caution">
    <text evidence="2">The sequence shown here is derived from an EMBL/GenBank/DDBJ whole genome shotgun (WGS) entry which is preliminary data.</text>
</comment>
<evidence type="ECO:0000256" key="1">
    <source>
        <dbReference type="SAM" id="MobiDB-lite"/>
    </source>
</evidence>
<feature type="compositionally biased region" description="Low complexity" evidence="1">
    <location>
        <begin position="14"/>
        <end position="35"/>
    </location>
</feature>
<feature type="compositionally biased region" description="Gly residues" evidence="1">
    <location>
        <begin position="385"/>
        <end position="401"/>
    </location>
</feature>
<feature type="compositionally biased region" description="Polar residues" evidence="1">
    <location>
        <begin position="297"/>
        <end position="321"/>
    </location>
</feature>
<evidence type="ECO:0000313" key="3">
    <source>
        <dbReference type="Proteomes" id="UP000199405"/>
    </source>
</evidence>
<protein>
    <submittedName>
        <fullName evidence="2">Uncharacterized protein</fullName>
    </submittedName>
</protein>
<sequence length="506" mass="51915">MPPPRRPRDRLARALRATADRLSTPGSPDAPGSPDDVPRPPGQPPEHWRRLVATHAPGLLRDLAPSTSPVEHKPLTDSAASGSPGQTPVPRSRTGRRAVERLWRGWKALLAGRFGTSRSRPRSPHEADPGAPSRSWYERAPIGADSYQDLPQVLEGGTGISGVEKPEPLRRLARGAALPRPGAAVTRAGGGEGVAGSETAPATVGARCRSGDTVRPDDATSREGAPVCGCVASNGPAGSARSACIADGSGSWDVLGTSGIRSTPATGTGAATTETAGTRRTTEAGTGTPTGADRRTGPNSSRDTIGSQGRATSGDSASPSTPERWPGPGAARVDALRNLAQVRRSRARHRDDAAEAGLSPDHGDVLPLVFAAAPPSLPHGPAAGARGGRTGSAHGRGGTEGGYVDHHPGRATGSPYPDDPAPGGESRARQGQRPARPTPGSPWPALPDDAGPTRTTNPVGAGRATDGSTHADPWPALPGEPAWWTPATRATLWSDTARLDREQAGD</sequence>
<gene>
    <name evidence="2" type="ORF">GA0070562_2493</name>
</gene>
<evidence type="ECO:0000313" key="2">
    <source>
        <dbReference type="EMBL" id="SCE76796.1"/>
    </source>
</evidence>
<dbReference type="Proteomes" id="UP000199405">
    <property type="component" value="Unassembled WGS sequence"/>
</dbReference>